<protein>
    <recommendedName>
        <fullName evidence="1">Transposase-associated domain-containing protein</fullName>
    </recommendedName>
</protein>
<gene>
    <name evidence="2" type="ORF">T459_02919</name>
</gene>
<reference evidence="2 3" key="2">
    <citation type="journal article" date="2017" name="Genome Biol.">
        <title>New reference genome sequences of hot pepper reveal the massive evolution of plant disease-resistance genes by retroduplication.</title>
        <authorList>
            <person name="Kim S."/>
            <person name="Park J."/>
            <person name="Yeom S.I."/>
            <person name="Kim Y.M."/>
            <person name="Seo E."/>
            <person name="Kim K.T."/>
            <person name="Kim M.S."/>
            <person name="Lee J.M."/>
            <person name="Cheong K."/>
            <person name="Shin H.S."/>
            <person name="Kim S.B."/>
            <person name="Han K."/>
            <person name="Lee J."/>
            <person name="Park M."/>
            <person name="Lee H.A."/>
            <person name="Lee H.Y."/>
            <person name="Lee Y."/>
            <person name="Oh S."/>
            <person name="Lee J.H."/>
            <person name="Choi E."/>
            <person name="Choi E."/>
            <person name="Lee S.E."/>
            <person name="Jeon J."/>
            <person name="Kim H."/>
            <person name="Choi G."/>
            <person name="Song H."/>
            <person name="Lee J."/>
            <person name="Lee S.C."/>
            <person name="Kwon J.K."/>
            <person name="Lee H.Y."/>
            <person name="Koo N."/>
            <person name="Hong Y."/>
            <person name="Kim R.W."/>
            <person name="Kang W.H."/>
            <person name="Huh J.H."/>
            <person name="Kang B.C."/>
            <person name="Yang T.J."/>
            <person name="Lee Y.H."/>
            <person name="Bennetzen J.L."/>
            <person name="Choi D."/>
        </authorList>
    </citation>
    <scope>NUCLEOTIDE SEQUENCE [LARGE SCALE GENOMIC DNA]</scope>
    <source>
        <strain evidence="3">cv. CM334</strain>
    </source>
</reference>
<feature type="domain" description="Transposase-associated" evidence="1">
    <location>
        <begin position="7"/>
        <end position="51"/>
    </location>
</feature>
<reference evidence="2 3" key="1">
    <citation type="journal article" date="2014" name="Nat. Genet.">
        <title>Genome sequence of the hot pepper provides insights into the evolution of pungency in Capsicum species.</title>
        <authorList>
            <person name="Kim S."/>
            <person name="Park M."/>
            <person name="Yeom S.I."/>
            <person name="Kim Y.M."/>
            <person name="Lee J.M."/>
            <person name="Lee H.A."/>
            <person name="Seo E."/>
            <person name="Choi J."/>
            <person name="Cheong K."/>
            <person name="Kim K.T."/>
            <person name="Jung K."/>
            <person name="Lee G.W."/>
            <person name="Oh S.K."/>
            <person name="Bae C."/>
            <person name="Kim S.B."/>
            <person name="Lee H.Y."/>
            <person name="Kim S.Y."/>
            <person name="Kim M.S."/>
            <person name="Kang B.C."/>
            <person name="Jo Y.D."/>
            <person name="Yang H.B."/>
            <person name="Jeong H.J."/>
            <person name="Kang W.H."/>
            <person name="Kwon J.K."/>
            <person name="Shin C."/>
            <person name="Lim J.Y."/>
            <person name="Park J.H."/>
            <person name="Huh J.H."/>
            <person name="Kim J.S."/>
            <person name="Kim B.D."/>
            <person name="Cohen O."/>
            <person name="Paran I."/>
            <person name="Suh M.C."/>
            <person name="Lee S.B."/>
            <person name="Kim Y.K."/>
            <person name="Shin Y."/>
            <person name="Noh S.J."/>
            <person name="Park J."/>
            <person name="Seo Y.S."/>
            <person name="Kwon S.Y."/>
            <person name="Kim H.A."/>
            <person name="Park J.M."/>
            <person name="Kim H.J."/>
            <person name="Choi S.B."/>
            <person name="Bosland P.W."/>
            <person name="Reeves G."/>
            <person name="Jo S.H."/>
            <person name="Lee B.W."/>
            <person name="Cho H.T."/>
            <person name="Choi H.S."/>
            <person name="Lee M.S."/>
            <person name="Yu Y."/>
            <person name="Do Choi Y."/>
            <person name="Park B.S."/>
            <person name="van Deynze A."/>
            <person name="Ashrafi H."/>
            <person name="Hill T."/>
            <person name="Kim W.T."/>
            <person name="Pai H.S."/>
            <person name="Ahn H.K."/>
            <person name="Yeam I."/>
            <person name="Giovannoni J.J."/>
            <person name="Rose J.K."/>
            <person name="Sorensen I."/>
            <person name="Lee S.J."/>
            <person name="Kim R.W."/>
            <person name="Choi I.Y."/>
            <person name="Choi B.S."/>
            <person name="Lim J.S."/>
            <person name="Lee Y.H."/>
            <person name="Choi D."/>
        </authorList>
    </citation>
    <scope>NUCLEOTIDE SEQUENCE [LARGE SCALE GENOMIC DNA]</scope>
    <source>
        <strain evidence="3">cv. CM334</strain>
    </source>
</reference>
<dbReference type="Gramene" id="PHT95037">
    <property type="protein sequence ID" value="PHT95037"/>
    <property type="gene ID" value="T459_02919"/>
</dbReference>
<accession>A0A2G3ALB3</accession>
<proteinExistence type="predicted"/>
<name>A0A2G3ALB3_CAPAN</name>
<organism evidence="2 3">
    <name type="scientific">Capsicum annuum</name>
    <name type="common">Capsicum pepper</name>
    <dbReference type="NCBI Taxonomy" id="4072"/>
    <lineage>
        <taxon>Eukaryota</taxon>
        <taxon>Viridiplantae</taxon>
        <taxon>Streptophyta</taxon>
        <taxon>Embryophyta</taxon>
        <taxon>Tracheophyta</taxon>
        <taxon>Spermatophyta</taxon>
        <taxon>Magnoliopsida</taxon>
        <taxon>eudicotyledons</taxon>
        <taxon>Gunneridae</taxon>
        <taxon>Pentapetalae</taxon>
        <taxon>asterids</taxon>
        <taxon>lamiids</taxon>
        <taxon>Solanales</taxon>
        <taxon>Solanaceae</taxon>
        <taxon>Solanoideae</taxon>
        <taxon>Capsiceae</taxon>
        <taxon>Capsicum</taxon>
    </lineage>
</organism>
<dbReference type="Pfam" id="PF13963">
    <property type="entry name" value="Transpos_assoc"/>
    <property type="match status" value="1"/>
</dbReference>
<dbReference type="InterPro" id="IPR029480">
    <property type="entry name" value="Transpos_assoc"/>
</dbReference>
<evidence type="ECO:0000313" key="2">
    <source>
        <dbReference type="EMBL" id="PHT95037.1"/>
    </source>
</evidence>
<sequence>MTLDDFLTEETIRCPCWNCKCCKLLSPANVTLHLYKKVFMVNYTVWTAHGESSDANDFAFQNYVESSIRENNVESSRYSEMIGDVFGTHSGAQNEPNNEAKNFYKQLEEASHPFLSGLRVGGPNTPTSPSMDSATTLNATAAASRNLQFKEVLEYDNVERLRIVPYHDGVVFIDSFLKLSSWRRCHRVTKSMDGPTSTNSILGTTAPDFLRCNAQCVKKTLFGDTAAHTYTRSNPSRFKLVTTCINVPINLMSKVDQLVVFGGSFLSIMDHAKMIETIHYGMHGGGSKKVHQKRDFSNYISYGWDLSSRDSHGYNDRSIHVALQSSDVALTLYMGKVLQKFFNGGVDVPLPTAFEETHRKKNPNSTREEWVEPCAKDAFGFLKSIEDWRQTQPASEGGTMVQPSPSDMTRIWTTVVGGPKKDKIYGLGFNQSSSSSSPMCPNFASIS</sequence>
<evidence type="ECO:0000259" key="1">
    <source>
        <dbReference type="Pfam" id="PF13963"/>
    </source>
</evidence>
<keyword evidence="3" id="KW-1185">Reference proteome</keyword>
<dbReference type="AlphaFoldDB" id="A0A2G3ALB3"/>
<dbReference type="EMBL" id="AYRZ02000001">
    <property type="protein sequence ID" value="PHT95037.1"/>
    <property type="molecule type" value="Genomic_DNA"/>
</dbReference>
<dbReference type="Proteomes" id="UP000222542">
    <property type="component" value="Unassembled WGS sequence"/>
</dbReference>
<evidence type="ECO:0000313" key="3">
    <source>
        <dbReference type="Proteomes" id="UP000222542"/>
    </source>
</evidence>
<comment type="caution">
    <text evidence="2">The sequence shown here is derived from an EMBL/GenBank/DDBJ whole genome shotgun (WGS) entry which is preliminary data.</text>
</comment>